<keyword evidence="5 9" id="KW-0812">Transmembrane</keyword>
<keyword evidence="6 9" id="KW-1133">Transmembrane helix</keyword>
<evidence type="ECO:0000313" key="12">
    <source>
        <dbReference type="Proteomes" id="UP000275267"/>
    </source>
</evidence>
<dbReference type="EMBL" id="PQIB02000011">
    <property type="protein sequence ID" value="RLM84581.1"/>
    <property type="molecule type" value="Genomic_DNA"/>
</dbReference>
<keyword evidence="3" id="KW-0328">Glycosyltransferase</keyword>
<dbReference type="PANTHER" id="PTHR20961">
    <property type="entry name" value="GLYCOSYLTRANSFERASE"/>
    <property type="match status" value="1"/>
</dbReference>
<dbReference type="STRING" id="4540.A0A3L6QND7"/>
<evidence type="ECO:0000313" key="11">
    <source>
        <dbReference type="EMBL" id="RLM84581.1"/>
    </source>
</evidence>
<organism evidence="11 12">
    <name type="scientific">Panicum miliaceum</name>
    <name type="common">Proso millet</name>
    <name type="synonym">Broomcorn millet</name>
    <dbReference type="NCBI Taxonomy" id="4540"/>
    <lineage>
        <taxon>Eukaryota</taxon>
        <taxon>Viridiplantae</taxon>
        <taxon>Streptophyta</taxon>
        <taxon>Embryophyta</taxon>
        <taxon>Tracheophyta</taxon>
        <taxon>Spermatophyta</taxon>
        <taxon>Magnoliopsida</taxon>
        <taxon>Liliopsida</taxon>
        <taxon>Poales</taxon>
        <taxon>Poaceae</taxon>
        <taxon>PACMAD clade</taxon>
        <taxon>Panicoideae</taxon>
        <taxon>Panicodae</taxon>
        <taxon>Paniceae</taxon>
        <taxon>Panicinae</taxon>
        <taxon>Panicum</taxon>
        <taxon>Panicum sect. Panicum</taxon>
    </lineage>
</organism>
<keyword evidence="8" id="KW-0325">Glycoprotein</keyword>
<keyword evidence="12" id="KW-1185">Reference proteome</keyword>
<dbReference type="Pfam" id="PF04577">
    <property type="entry name" value="Glyco_transf_61"/>
    <property type="match status" value="1"/>
</dbReference>
<evidence type="ECO:0000256" key="6">
    <source>
        <dbReference type="ARBA" id="ARBA00022989"/>
    </source>
</evidence>
<comment type="pathway">
    <text evidence="2">Glycan metabolism.</text>
</comment>
<dbReference type="InterPro" id="IPR007657">
    <property type="entry name" value="Glycosyltransferase_61"/>
</dbReference>
<dbReference type="GO" id="GO:0016763">
    <property type="term" value="F:pentosyltransferase activity"/>
    <property type="evidence" value="ECO:0007669"/>
    <property type="project" value="UniProtKB-ARBA"/>
</dbReference>
<evidence type="ECO:0000256" key="8">
    <source>
        <dbReference type="ARBA" id="ARBA00023180"/>
    </source>
</evidence>
<evidence type="ECO:0000256" key="3">
    <source>
        <dbReference type="ARBA" id="ARBA00022676"/>
    </source>
</evidence>
<evidence type="ECO:0000256" key="2">
    <source>
        <dbReference type="ARBA" id="ARBA00004881"/>
    </source>
</evidence>
<evidence type="ECO:0000256" key="9">
    <source>
        <dbReference type="SAM" id="Phobius"/>
    </source>
</evidence>
<dbReference type="OrthoDB" id="529273at2759"/>
<keyword evidence="4" id="KW-0808">Transferase</keyword>
<comment type="subcellular location">
    <subcellularLocation>
        <location evidence="1">Golgi apparatus membrane</location>
        <topology evidence="1">Single-pass type II membrane protein</topology>
    </subcellularLocation>
</comment>
<comment type="caution">
    <text evidence="11">The sequence shown here is derived from an EMBL/GenBank/DDBJ whole genome shotgun (WGS) entry which is preliminary data.</text>
</comment>
<dbReference type="AlphaFoldDB" id="A0A3L6QND7"/>
<dbReference type="InterPro" id="IPR049625">
    <property type="entry name" value="Glyco_transf_61_cat"/>
</dbReference>
<protein>
    <recommendedName>
        <fullName evidence="10">Glycosyltransferase 61 catalytic domain-containing protein</fullName>
    </recommendedName>
</protein>
<keyword evidence="7 9" id="KW-0472">Membrane</keyword>
<sequence>MAKIATNTNHVIVKSALCLLPPLLLTVAFYLHFQTQLSIFSPVCRCASQPAAGAGAVEDHVVDRLRASATFLPLKDTRQGAETWFLSTLNATAEPEGEARNLVFPSPASAGRLLCLAAPSRHDGARNAYALAWRDALPRGAALLPGLAFVSETAYDHTNIWHGLTSLVPFASWHARSGCRARPARWALFHHGEVRTEMSGWLAALAEAATGAAVAIETFDAPGPACFEEAAVFRANVAGMNKERILRAADFMRCRARAYCGVNASSKPGSGGDDSGLRVTLLFRTGARAFKDEAAVTRVFQKECRRVAGCDVAAAHANNLTFCDQVRLLSSTDVLISAHGAQMTNMLFMDRNSSVMEFYPLGWEQRAGGGQYVFQWMADWTGMRHEGSWWEPVGEPCPDNPDILDCWKDRQIGHNETYFAVWAARVFAAARERKRGNAVGDPAGGRSREATVCRCS</sequence>
<dbReference type="PANTHER" id="PTHR20961:SF38">
    <property type="entry name" value="PROTEIN O-LINKED-MANNOSE BETA-1,4-N-ACETYLGLUCOSAMINYLTRANSFERASE 2"/>
    <property type="match status" value="1"/>
</dbReference>
<dbReference type="GO" id="GO:0000139">
    <property type="term" value="C:Golgi membrane"/>
    <property type="evidence" value="ECO:0007669"/>
    <property type="project" value="UniProtKB-SubCell"/>
</dbReference>
<evidence type="ECO:0000259" key="10">
    <source>
        <dbReference type="Pfam" id="PF04577"/>
    </source>
</evidence>
<gene>
    <name evidence="11" type="ORF">C2845_PM04G18540</name>
</gene>
<name>A0A3L6QND7_PANMI</name>
<feature type="transmembrane region" description="Helical" evidence="9">
    <location>
        <begin position="12"/>
        <end position="33"/>
    </location>
</feature>
<proteinExistence type="predicted"/>
<feature type="domain" description="Glycosyltransferase 61 catalytic" evidence="10">
    <location>
        <begin position="277"/>
        <end position="356"/>
    </location>
</feature>
<reference evidence="12" key="1">
    <citation type="journal article" date="2019" name="Nat. Commun.">
        <title>The genome of broomcorn millet.</title>
        <authorList>
            <person name="Zou C."/>
            <person name="Miki D."/>
            <person name="Li D."/>
            <person name="Tang Q."/>
            <person name="Xiao L."/>
            <person name="Rajput S."/>
            <person name="Deng P."/>
            <person name="Jia W."/>
            <person name="Huang R."/>
            <person name="Zhang M."/>
            <person name="Sun Y."/>
            <person name="Hu J."/>
            <person name="Fu X."/>
            <person name="Schnable P.S."/>
            <person name="Li F."/>
            <person name="Zhang H."/>
            <person name="Feng B."/>
            <person name="Zhu X."/>
            <person name="Liu R."/>
            <person name="Schnable J.C."/>
            <person name="Zhu J.-K."/>
            <person name="Zhang H."/>
        </authorList>
    </citation>
    <scope>NUCLEOTIDE SEQUENCE [LARGE SCALE GENOMIC DNA]</scope>
</reference>
<evidence type="ECO:0000256" key="1">
    <source>
        <dbReference type="ARBA" id="ARBA00004323"/>
    </source>
</evidence>
<accession>A0A3L6QND7</accession>
<evidence type="ECO:0000256" key="4">
    <source>
        <dbReference type="ARBA" id="ARBA00022679"/>
    </source>
</evidence>
<evidence type="ECO:0000256" key="7">
    <source>
        <dbReference type="ARBA" id="ARBA00023136"/>
    </source>
</evidence>
<dbReference type="Proteomes" id="UP000275267">
    <property type="component" value="Unassembled WGS sequence"/>
</dbReference>
<evidence type="ECO:0000256" key="5">
    <source>
        <dbReference type="ARBA" id="ARBA00022692"/>
    </source>
</evidence>